<gene>
    <name evidence="3" type="ORF">OFUS_LOCUS6347</name>
</gene>
<organism evidence="3 4">
    <name type="scientific">Owenia fusiformis</name>
    <name type="common">Polychaete worm</name>
    <dbReference type="NCBI Taxonomy" id="6347"/>
    <lineage>
        <taxon>Eukaryota</taxon>
        <taxon>Metazoa</taxon>
        <taxon>Spiralia</taxon>
        <taxon>Lophotrochozoa</taxon>
        <taxon>Annelida</taxon>
        <taxon>Polychaeta</taxon>
        <taxon>Sedentaria</taxon>
        <taxon>Canalipalpata</taxon>
        <taxon>Sabellida</taxon>
        <taxon>Oweniida</taxon>
        <taxon>Oweniidae</taxon>
        <taxon>Owenia</taxon>
    </lineage>
</organism>
<proteinExistence type="predicted"/>
<evidence type="ECO:0000313" key="3">
    <source>
        <dbReference type="EMBL" id="CAH1779546.1"/>
    </source>
</evidence>
<feature type="region of interest" description="Disordered" evidence="1">
    <location>
        <begin position="58"/>
        <end position="129"/>
    </location>
</feature>
<keyword evidence="4" id="KW-1185">Reference proteome</keyword>
<dbReference type="AlphaFoldDB" id="A0A8J1XSL7"/>
<evidence type="ECO:0000256" key="1">
    <source>
        <dbReference type="SAM" id="MobiDB-lite"/>
    </source>
</evidence>
<protein>
    <submittedName>
        <fullName evidence="3">Uncharacterized protein</fullName>
    </submittedName>
</protein>
<keyword evidence="2" id="KW-0812">Transmembrane</keyword>
<dbReference type="Proteomes" id="UP000749559">
    <property type="component" value="Unassembled WGS sequence"/>
</dbReference>
<feature type="transmembrane region" description="Helical" evidence="2">
    <location>
        <begin position="20"/>
        <end position="42"/>
    </location>
</feature>
<evidence type="ECO:0000313" key="4">
    <source>
        <dbReference type="Proteomes" id="UP000749559"/>
    </source>
</evidence>
<keyword evidence="2" id="KW-0472">Membrane</keyword>
<comment type="caution">
    <text evidence="3">The sequence shown here is derived from an EMBL/GenBank/DDBJ whole genome shotgun (WGS) entry which is preliminary data.</text>
</comment>
<dbReference type="EMBL" id="CAIIXF020000003">
    <property type="protein sequence ID" value="CAH1779546.1"/>
    <property type="molecule type" value="Genomic_DNA"/>
</dbReference>
<evidence type="ECO:0000256" key="2">
    <source>
        <dbReference type="SAM" id="Phobius"/>
    </source>
</evidence>
<accession>A0A8J1XSL7</accession>
<keyword evidence="2" id="KW-1133">Transmembrane helix</keyword>
<sequence length="271" mass="30565">MDGQSNNILITFTPLEIGLISAGIVLTLLFLITIAWVAYYFWRRQDRQQYLEKQLKYHRSPPQPQINIPRPLKYPPTNPAEESENVTNKKGYPVQQSFNEGSENETNKKGYPVQQSFNDDSENETNKKGYPVQQSFNEVPSQSLQFSHRESTITDVAPLSTVTQSGPGQYPYRDYYTQRDGIKDGRVHAQVASDGLKSATESPPISSLQHLSPYNYYNASEINEQIDAYINNQSIGDSTPSSAMSSGIKVTRFPVEVNTRPNIGIHKKRLG</sequence>
<reference evidence="3" key="1">
    <citation type="submission" date="2022-03" db="EMBL/GenBank/DDBJ databases">
        <authorList>
            <person name="Martin C."/>
        </authorList>
    </citation>
    <scope>NUCLEOTIDE SEQUENCE</scope>
</reference>
<name>A0A8J1XSL7_OWEFU</name>